<accession>A0A2W1N7R6</accession>
<dbReference type="Proteomes" id="UP000214746">
    <property type="component" value="Unassembled WGS sequence"/>
</dbReference>
<feature type="transmembrane region" description="Helical" evidence="1">
    <location>
        <begin position="109"/>
        <end position="130"/>
    </location>
</feature>
<reference evidence="2" key="1">
    <citation type="submission" date="2018-06" db="EMBL/GenBank/DDBJ databases">
        <title>Paenibacillus xerothermodurans sp. nov. an extremely dry heat resistant spore forming bacterium isolated from the soil of Cape Canaveral, Florida.</title>
        <authorList>
            <person name="Seuylemezian A."/>
            <person name="Kaur N."/>
            <person name="Patil P."/>
            <person name="Patil P."/>
            <person name="Mayilraj S."/>
            <person name="Vaishampayan P."/>
        </authorList>
    </citation>
    <scope>NUCLEOTIDE SEQUENCE [LARGE SCALE GENOMIC DNA]</scope>
    <source>
        <strain evidence="2">ATCC 27380</strain>
    </source>
</reference>
<name>A0A2W1N7R6_PAEXE</name>
<keyword evidence="1" id="KW-0812">Transmembrane</keyword>
<sequence length="497" mass="51898">MKKYIFQRGGDWNLITLSHLMYAFITLSVIVVMLFRRGVVIPTLVGTFLVGWMYQGNVISGFKAVYNANLTAAKELFTIFLIITFMVALLASLRDIGADHRMIRPIQKLIVNGHVAFFVLALVTYVISLFFWPTPAVPLIGALLFPAAIRVGLPPMAAAMAVALAGQGMALSSDYVMQIAPMLSAKGAGVATELVADKAMMLSLITGGVSITGAYLMHRKAIRKPSEHTAPQDITTVAAPQPATAEFAEAAAAVETLPPSTVRWSKIFALLVPLSMLGVMTVMAVSKFGSSSMGGFEGGDGAAFIGGVAIILLILSCTVFAKINALDRISDHLTEGFIFAFKAMGPVIPIAGFFFLGNADFSKSVLSLGENAAAPAFLYDLVMSVQHAIPTNGLLTAFGILIIGIIAGLEGSGFSGLPLTGSLSGALAPTVGVDSSTLAAIGQMGSVWSGGGTLIAWSSLVAVAGFAGVSVIDLARKNFLPVMLGLSVSTVAALMIW</sequence>
<organism evidence="2 3">
    <name type="scientific">Paenibacillus xerothermodurans</name>
    <dbReference type="NCBI Taxonomy" id="1977292"/>
    <lineage>
        <taxon>Bacteria</taxon>
        <taxon>Bacillati</taxon>
        <taxon>Bacillota</taxon>
        <taxon>Bacilli</taxon>
        <taxon>Bacillales</taxon>
        <taxon>Paenibacillaceae</taxon>
        <taxon>Paenibacillus</taxon>
    </lineage>
</organism>
<proteinExistence type="predicted"/>
<protein>
    <recommendedName>
        <fullName evidence="4">Citrate transporter</fullName>
    </recommendedName>
</protein>
<comment type="caution">
    <text evidence="2">The sequence shown here is derived from an EMBL/GenBank/DDBJ whole genome shotgun (WGS) entry which is preliminary data.</text>
</comment>
<evidence type="ECO:0000313" key="3">
    <source>
        <dbReference type="Proteomes" id="UP000214746"/>
    </source>
</evidence>
<keyword evidence="1" id="KW-0472">Membrane</keyword>
<keyword evidence="3" id="KW-1185">Reference proteome</keyword>
<dbReference type="OrthoDB" id="8641791at2"/>
<feature type="transmembrane region" description="Helical" evidence="1">
    <location>
        <begin position="136"/>
        <end position="153"/>
    </location>
</feature>
<feature type="transmembrane region" description="Helical" evidence="1">
    <location>
        <begin position="76"/>
        <end position="97"/>
    </location>
</feature>
<feature type="transmembrane region" description="Helical" evidence="1">
    <location>
        <begin position="454"/>
        <end position="472"/>
    </location>
</feature>
<gene>
    <name evidence="2" type="ORF">CBW46_016075</name>
</gene>
<evidence type="ECO:0008006" key="4">
    <source>
        <dbReference type="Google" id="ProtNLM"/>
    </source>
</evidence>
<feature type="transmembrane region" description="Helical" evidence="1">
    <location>
        <begin position="267"/>
        <end position="289"/>
    </location>
</feature>
<feature type="transmembrane region" description="Helical" evidence="1">
    <location>
        <begin position="12"/>
        <end position="32"/>
    </location>
</feature>
<feature type="transmembrane region" description="Helical" evidence="1">
    <location>
        <begin position="333"/>
        <end position="355"/>
    </location>
</feature>
<feature type="transmembrane region" description="Helical" evidence="1">
    <location>
        <begin position="301"/>
        <end position="321"/>
    </location>
</feature>
<feature type="transmembrane region" description="Helical" evidence="1">
    <location>
        <begin position="394"/>
        <end position="414"/>
    </location>
</feature>
<feature type="transmembrane region" description="Helical" evidence="1">
    <location>
        <begin position="479"/>
        <end position="496"/>
    </location>
</feature>
<feature type="transmembrane region" description="Helical" evidence="1">
    <location>
        <begin position="39"/>
        <end position="56"/>
    </location>
</feature>
<evidence type="ECO:0000313" key="2">
    <source>
        <dbReference type="EMBL" id="PZE19844.1"/>
    </source>
</evidence>
<dbReference type="EMBL" id="NHRJ02000012">
    <property type="protein sequence ID" value="PZE19844.1"/>
    <property type="molecule type" value="Genomic_DNA"/>
</dbReference>
<feature type="transmembrane region" description="Helical" evidence="1">
    <location>
        <begin position="199"/>
        <end position="217"/>
    </location>
</feature>
<dbReference type="AlphaFoldDB" id="A0A2W1N7R6"/>
<keyword evidence="1" id="KW-1133">Transmembrane helix</keyword>
<evidence type="ECO:0000256" key="1">
    <source>
        <dbReference type="SAM" id="Phobius"/>
    </source>
</evidence>